<comment type="caution">
    <text evidence="1">The sequence shown here is derived from an EMBL/GenBank/DDBJ whole genome shotgun (WGS) entry which is preliminary data.</text>
</comment>
<name>A0A3S3PK35_9ACAR</name>
<gene>
    <name evidence="1" type="ORF">B4U79_18459</name>
</gene>
<dbReference type="SUPFAM" id="SSF118310">
    <property type="entry name" value="AN1-like Zinc finger"/>
    <property type="match status" value="1"/>
</dbReference>
<evidence type="ECO:0000313" key="1">
    <source>
        <dbReference type="EMBL" id="RWS02900.1"/>
    </source>
</evidence>
<reference evidence="1 2" key="1">
    <citation type="journal article" date="2018" name="Gigascience">
        <title>Genomes of trombidid mites reveal novel predicted allergens and laterally-transferred genes associated with secondary metabolism.</title>
        <authorList>
            <person name="Dong X."/>
            <person name="Chaisiri K."/>
            <person name="Xia D."/>
            <person name="Armstrong S.D."/>
            <person name="Fang Y."/>
            <person name="Donnelly M.J."/>
            <person name="Kadowaki T."/>
            <person name="McGarry J.W."/>
            <person name="Darby A.C."/>
            <person name="Makepeace B.L."/>
        </authorList>
    </citation>
    <scope>NUCLEOTIDE SEQUENCE [LARGE SCALE GENOMIC DNA]</scope>
    <source>
        <strain evidence="1">UoL-WK</strain>
    </source>
</reference>
<dbReference type="AlphaFoldDB" id="A0A3S3PK35"/>
<dbReference type="Gene3D" id="4.10.1110.10">
    <property type="entry name" value="AN1-like Zinc finger"/>
    <property type="match status" value="1"/>
</dbReference>
<dbReference type="EMBL" id="NCKU01007088">
    <property type="protein sequence ID" value="RWS02900.1"/>
    <property type="molecule type" value="Genomic_DNA"/>
</dbReference>
<dbReference type="Proteomes" id="UP000285301">
    <property type="component" value="Unassembled WGS sequence"/>
</dbReference>
<protein>
    <submittedName>
        <fullName evidence="1">AN1-type zinc finger protein 1-like protein</fullName>
    </submittedName>
</protein>
<evidence type="ECO:0000313" key="2">
    <source>
        <dbReference type="Proteomes" id="UP000285301"/>
    </source>
</evidence>
<sequence>MAEFPNIGEHCFECKTLEHHSTISHKCSSQSELLNADSKKEKDNRSAQWAKCSFCLSKIKLELEVTHCELCHKPFCLNHRHPEGHKCVSTEKRPAEEVSKCEKKIEVKKADPLKGAKGAKNESLAKKVALMKMKQTAKGVSSIPFEERLYFKWTIGKCVDWLSNEMCINHRQATAKLNLFKSDKSFSYDIRLKELEPDDIGLEDENERLDVIYLMANPTHTNQSIIDTAFDGNTKTIGGRCPDEQCDE</sequence>
<keyword evidence="2" id="KW-1185">Reference proteome</keyword>
<proteinExistence type="predicted"/>
<dbReference type="OrthoDB" id="6502586at2759"/>
<dbReference type="STRING" id="1965070.A0A3S3PK35"/>
<organism evidence="1 2">
    <name type="scientific">Dinothrombium tinctorium</name>
    <dbReference type="NCBI Taxonomy" id="1965070"/>
    <lineage>
        <taxon>Eukaryota</taxon>
        <taxon>Metazoa</taxon>
        <taxon>Ecdysozoa</taxon>
        <taxon>Arthropoda</taxon>
        <taxon>Chelicerata</taxon>
        <taxon>Arachnida</taxon>
        <taxon>Acari</taxon>
        <taxon>Acariformes</taxon>
        <taxon>Trombidiformes</taxon>
        <taxon>Prostigmata</taxon>
        <taxon>Anystina</taxon>
        <taxon>Parasitengona</taxon>
        <taxon>Trombidioidea</taxon>
        <taxon>Trombidiidae</taxon>
        <taxon>Dinothrombium</taxon>
    </lineage>
</organism>
<accession>A0A3S3PK35</accession>
<dbReference type="InterPro" id="IPR035896">
    <property type="entry name" value="AN1-like_Znf"/>
</dbReference>